<protein>
    <submittedName>
        <fullName evidence="5">Sensor histidine kinase</fullName>
    </submittedName>
</protein>
<keyword evidence="2 5" id="KW-0418">Kinase</keyword>
<dbReference type="PANTHER" id="PTHR24421">
    <property type="entry name" value="NITRATE/NITRITE SENSOR PROTEIN NARX-RELATED"/>
    <property type="match status" value="1"/>
</dbReference>
<sequence>MDLRRRLTLTLAAFFLVLVGAAIAWAGVALRADVAHELEASERLVGLMRAAVSGDEALVARLADGHFRHIRVALDRASLEQPLQIGAADWSERLADRLARSESRAAPIERIAVGPQVLYVRPDPRSEIGEIVRDAGQWVLTVLAFSLLTMATVWFAVGRALAPVRLLEARITALDDPEARGTKGPHFALREFRVLARAIDRLAAKLAAARSAQRTLSQCLISVQETERRDIARELHDEFGQSLTAIGLSAAFVQRHAGRARPAELSDAASDICHQADHLGQHLRGLLSRLRPHGLDGVGLVDTVRDCVRSWQTRTTGVEVRLDLPGHLPPIESASALCVYRGVQEALTNVARHSGATRVTIGLRCAAGCLELRVMDNGHGLADPRDANVGIGLLGMRERAAMAGGTLTTENSEAGGLVLVLRLPLQPTQRGVTHDSNPVA</sequence>
<evidence type="ECO:0000259" key="4">
    <source>
        <dbReference type="PROSITE" id="PS50109"/>
    </source>
</evidence>
<gene>
    <name evidence="5" type="ORF">G3580_07445</name>
</gene>
<keyword evidence="6" id="KW-1185">Reference proteome</keyword>
<dbReference type="RefSeq" id="WP_173764656.1">
    <property type="nucleotide sequence ID" value="NZ_CP048836.1"/>
</dbReference>
<dbReference type="GO" id="GO:0016020">
    <property type="term" value="C:membrane"/>
    <property type="evidence" value="ECO:0007669"/>
    <property type="project" value="InterPro"/>
</dbReference>
<dbReference type="GO" id="GO:0046983">
    <property type="term" value="F:protein dimerization activity"/>
    <property type="evidence" value="ECO:0007669"/>
    <property type="project" value="InterPro"/>
</dbReference>
<dbReference type="Gene3D" id="3.30.565.10">
    <property type="entry name" value="Histidine kinase-like ATPase, C-terminal domain"/>
    <property type="match status" value="1"/>
</dbReference>
<dbReference type="CDD" id="cd16917">
    <property type="entry name" value="HATPase_UhpB-NarQ-NarX-like"/>
    <property type="match status" value="1"/>
</dbReference>
<dbReference type="GO" id="GO:0000155">
    <property type="term" value="F:phosphorelay sensor kinase activity"/>
    <property type="evidence" value="ECO:0007669"/>
    <property type="project" value="InterPro"/>
</dbReference>
<dbReference type="InterPro" id="IPR011712">
    <property type="entry name" value="Sig_transdc_His_kin_sub3_dim/P"/>
</dbReference>
<dbReference type="InterPro" id="IPR003594">
    <property type="entry name" value="HATPase_dom"/>
</dbReference>
<dbReference type="InterPro" id="IPR036890">
    <property type="entry name" value="HATPase_C_sf"/>
</dbReference>
<dbReference type="KEGG" id="azq:G3580_07445"/>
<dbReference type="SMART" id="SM00387">
    <property type="entry name" value="HATPase_c"/>
    <property type="match status" value="1"/>
</dbReference>
<evidence type="ECO:0000256" key="2">
    <source>
        <dbReference type="ARBA" id="ARBA00022777"/>
    </source>
</evidence>
<evidence type="ECO:0000256" key="3">
    <source>
        <dbReference type="ARBA" id="ARBA00023012"/>
    </source>
</evidence>
<organism evidence="5 6">
    <name type="scientific">Nitrogeniibacter mangrovi</name>
    <dbReference type="NCBI Taxonomy" id="2016596"/>
    <lineage>
        <taxon>Bacteria</taxon>
        <taxon>Pseudomonadati</taxon>
        <taxon>Pseudomonadota</taxon>
        <taxon>Betaproteobacteria</taxon>
        <taxon>Rhodocyclales</taxon>
        <taxon>Zoogloeaceae</taxon>
        <taxon>Nitrogeniibacter</taxon>
    </lineage>
</organism>
<dbReference type="Pfam" id="PF02518">
    <property type="entry name" value="HATPase_c"/>
    <property type="match status" value="1"/>
</dbReference>
<dbReference type="Proteomes" id="UP000501991">
    <property type="component" value="Chromosome"/>
</dbReference>
<dbReference type="SUPFAM" id="SSF55874">
    <property type="entry name" value="ATPase domain of HSP90 chaperone/DNA topoisomerase II/histidine kinase"/>
    <property type="match status" value="1"/>
</dbReference>
<dbReference type="InterPro" id="IPR005467">
    <property type="entry name" value="His_kinase_dom"/>
</dbReference>
<dbReference type="AlphaFoldDB" id="A0A6C1B1K1"/>
<dbReference type="InterPro" id="IPR050482">
    <property type="entry name" value="Sensor_HK_TwoCompSys"/>
</dbReference>
<proteinExistence type="predicted"/>
<accession>A0A6C1B1K1</accession>
<evidence type="ECO:0000313" key="6">
    <source>
        <dbReference type="Proteomes" id="UP000501991"/>
    </source>
</evidence>
<keyword evidence="3" id="KW-0902">Two-component regulatory system</keyword>
<dbReference type="PANTHER" id="PTHR24421:SF58">
    <property type="entry name" value="SIGNAL TRANSDUCTION HISTIDINE-PROTEIN KINASE_PHOSPHATASE UHPB"/>
    <property type="match status" value="1"/>
</dbReference>
<evidence type="ECO:0000313" key="5">
    <source>
        <dbReference type="EMBL" id="QID17492.1"/>
    </source>
</evidence>
<keyword evidence="1" id="KW-0808">Transferase</keyword>
<name>A0A6C1B1K1_9RHOO</name>
<feature type="domain" description="Histidine kinase" evidence="4">
    <location>
        <begin position="234"/>
        <end position="427"/>
    </location>
</feature>
<reference evidence="5 6" key="1">
    <citation type="submission" date="2020-02" db="EMBL/GenBank/DDBJ databases">
        <title>Nitrogenibacter mangrovi gen. nov., sp. nov. isolated from mangrove sediment, a denitrifying betaproteobacterium.</title>
        <authorList>
            <person name="Liao H."/>
            <person name="Tian Y."/>
        </authorList>
    </citation>
    <scope>NUCLEOTIDE SEQUENCE [LARGE SCALE GENOMIC DNA]</scope>
    <source>
        <strain evidence="5 6">M9-3-2</strain>
    </source>
</reference>
<dbReference type="EMBL" id="CP048836">
    <property type="protein sequence ID" value="QID17492.1"/>
    <property type="molecule type" value="Genomic_DNA"/>
</dbReference>
<dbReference type="Pfam" id="PF07730">
    <property type="entry name" value="HisKA_3"/>
    <property type="match status" value="1"/>
</dbReference>
<dbReference type="Gene3D" id="1.20.5.1930">
    <property type="match status" value="1"/>
</dbReference>
<dbReference type="PROSITE" id="PS50109">
    <property type="entry name" value="HIS_KIN"/>
    <property type="match status" value="1"/>
</dbReference>
<evidence type="ECO:0000256" key="1">
    <source>
        <dbReference type="ARBA" id="ARBA00022679"/>
    </source>
</evidence>